<reference evidence="1 2" key="1">
    <citation type="submission" date="2023-08" db="EMBL/GenBank/DDBJ databases">
        <title>Black Yeasts Isolated from many extreme environments.</title>
        <authorList>
            <person name="Coleine C."/>
            <person name="Stajich J.E."/>
            <person name="Selbmann L."/>
        </authorList>
    </citation>
    <scope>NUCLEOTIDE SEQUENCE [LARGE SCALE GENOMIC DNA]</scope>
    <source>
        <strain evidence="1 2">CCFEE 5910</strain>
    </source>
</reference>
<comment type="caution">
    <text evidence="1">The sequence shown here is derived from an EMBL/GenBank/DDBJ whole genome shotgun (WGS) entry which is preliminary data.</text>
</comment>
<dbReference type="AlphaFoldDB" id="A0AAN7T5Z2"/>
<proteinExistence type="predicted"/>
<gene>
    <name evidence="1" type="ORF">LTR05_000284</name>
</gene>
<dbReference type="Proteomes" id="UP001309876">
    <property type="component" value="Unassembled WGS sequence"/>
</dbReference>
<organism evidence="1 2">
    <name type="scientific">Lithohypha guttulata</name>
    <dbReference type="NCBI Taxonomy" id="1690604"/>
    <lineage>
        <taxon>Eukaryota</taxon>
        <taxon>Fungi</taxon>
        <taxon>Dikarya</taxon>
        <taxon>Ascomycota</taxon>
        <taxon>Pezizomycotina</taxon>
        <taxon>Eurotiomycetes</taxon>
        <taxon>Chaetothyriomycetidae</taxon>
        <taxon>Chaetothyriales</taxon>
        <taxon>Trichomeriaceae</taxon>
        <taxon>Lithohypha</taxon>
    </lineage>
</organism>
<sequence>MPLTDLLGEEEKLQSAELKSLSYSDTQLKRVFRITESRLDEFKLYIVNCVHASTALQEGHDISSAGFRSLVHIHFKKIKGTFPDICVSSKRDASVHCDYWEWVVKSLIREEKLRRLSLRKVTSGGELDIPKVQLSDVQWERKTIHLYDATGQKPLVSTENFRDMSSYHESTERSGIRFQENGWGCVRSWVRRLGFGQRPLLYHYHDIDSSEVHPHDALCFVADTDSFDKICRVHLSQAHHIAFLITTAEHLQSYLLSRAATLSVGAVPVQHPREQLQCISPVELPGERHPQILTLGKQEPTTSTNMKAADDVRNLDESSRQKLTLHDEVIELREQVRDLQEKDIEKTAEITMLREENELLRALLRKKGTALLLTRQPE</sequence>
<name>A0AAN7T5Z2_9EURO</name>
<protein>
    <submittedName>
        <fullName evidence="1">Uncharacterized protein</fullName>
    </submittedName>
</protein>
<keyword evidence="2" id="KW-1185">Reference proteome</keyword>
<evidence type="ECO:0000313" key="1">
    <source>
        <dbReference type="EMBL" id="KAK5090115.1"/>
    </source>
</evidence>
<evidence type="ECO:0000313" key="2">
    <source>
        <dbReference type="Proteomes" id="UP001309876"/>
    </source>
</evidence>
<accession>A0AAN7T5Z2</accession>
<dbReference type="EMBL" id="JAVRRJ010000001">
    <property type="protein sequence ID" value="KAK5090115.1"/>
    <property type="molecule type" value="Genomic_DNA"/>
</dbReference>